<accession>A0A3N1CQ87</accession>
<evidence type="ECO:0000313" key="3">
    <source>
        <dbReference type="EMBL" id="ROO83324.1"/>
    </source>
</evidence>
<dbReference type="SMART" id="SM00429">
    <property type="entry name" value="IPT"/>
    <property type="match status" value="1"/>
</dbReference>
<dbReference type="SUPFAM" id="SSF81296">
    <property type="entry name" value="E set domains"/>
    <property type="match status" value="1"/>
</dbReference>
<dbReference type="Gene3D" id="2.60.40.10">
    <property type="entry name" value="Immunoglobulins"/>
    <property type="match status" value="1"/>
</dbReference>
<evidence type="ECO:0000313" key="4">
    <source>
        <dbReference type="Proteomes" id="UP000272400"/>
    </source>
</evidence>
<organism evidence="3 4">
    <name type="scientific">Actinocorallia herbida</name>
    <dbReference type="NCBI Taxonomy" id="58109"/>
    <lineage>
        <taxon>Bacteria</taxon>
        <taxon>Bacillati</taxon>
        <taxon>Actinomycetota</taxon>
        <taxon>Actinomycetes</taxon>
        <taxon>Streptosporangiales</taxon>
        <taxon>Thermomonosporaceae</taxon>
        <taxon>Actinocorallia</taxon>
    </lineage>
</organism>
<dbReference type="InterPro" id="IPR011964">
    <property type="entry name" value="YVTN_b-propeller_repeat"/>
</dbReference>
<dbReference type="InterPro" id="IPR014756">
    <property type="entry name" value="Ig_E-set"/>
</dbReference>
<dbReference type="InterPro" id="IPR051200">
    <property type="entry name" value="Host-pathogen_enzymatic-act"/>
</dbReference>
<keyword evidence="4" id="KW-1185">Reference proteome</keyword>
<dbReference type="InterPro" id="IPR013783">
    <property type="entry name" value="Ig-like_fold"/>
</dbReference>
<name>A0A3N1CQ87_9ACTN</name>
<dbReference type="Pfam" id="PF01833">
    <property type="entry name" value="TIG"/>
    <property type="match status" value="1"/>
</dbReference>
<evidence type="ECO:0000256" key="1">
    <source>
        <dbReference type="SAM" id="MobiDB-lite"/>
    </source>
</evidence>
<proteinExistence type="predicted"/>
<dbReference type="PANTHER" id="PTHR47197:SF3">
    <property type="entry name" value="DIHYDRO-HEME D1 DEHYDROGENASE"/>
    <property type="match status" value="1"/>
</dbReference>
<feature type="domain" description="IPT/TIG" evidence="2">
    <location>
        <begin position="383"/>
        <end position="467"/>
    </location>
</feature>
<dbReference type="EMBL" id="RJKE01000001">
    <property type="protein sequence ID" value="ROO83324.1"/>
    <property type="molecule type" value="Genomic_DNA"/>
</dbReference>
<dbReference type="AlphaFoldDB" id="A0A3N1CQ87"/>
<dbReference type="InterPro" id="IPR002909">
    <property type="entry name" value="IPT_dom"/>
</dbReference>
<sequence>MGWRSASAPAVSHVWDRPHRPRFPRALSEPTGGGTEAERSPPLYPINRPRRAPRRRLTTLATAFALAATGLTALPAPAHAAAPGATAYVTNLRGNSVSVIDATTGTVTATVPVGSFPSGVAVSPDGAEVYVTNQGSNNVSVIDTATNTVSATIPAAQSPNPVAFAPDGAHAYVGVSLGGGPQGVRVIDTATRTVVATVTVTGQPFDIAVTPDGGEAIVAGFVGSAVTVIDTATNTVTATITDPGALTPAGVVISPDGTHAYTANYNSSNVSVIDLATNTITGTVPVGGRPQDVSISPDGGRLYAALSNTNAVAVIDTATNAVTTTIPVGTGPTGIRVDPADGTAYVGNSADDNVSVIDLNTNAVTATIGVGDTPYNVDVSRALPVVTGVSPGSGPAAGGTTVTITGSHLYSTKSVKFGGTPATGVTVVDATTVTATAPPHAAGTVDVTVTTQAGTSATGGADEYTYLPEPKADIDVDLTARPHLGVLVPFLSYTLTARNTGPDSVTSATLTATLPPGATATGLPAGCTVASTTVTCTYGAIATGAGVGKTFRVPLHLLSLGPVTVTGVRTASAPTDPGPANDTAGKTCHVISIILATC</sequence>
<dbReference type="GO" id="GO:0005975">
    <property type="term" value="P:carbohydrate metabolic process"/>
    <property type="evidence" value="ECO:0007669"/>
    <property type="project" value="UniProtKB-ARBA"/>
</dbReference>
<dbReference type="Gene3D" id="2.130.10.10">
    <property type="entry name" value="YVTN repeat-like/Quinoprotein amine dehydrogenase"/>
    <property type="match status" value="3"/>
</dbReference>
<feature type="region of interest" description="Disordered" evidence="1">
    <location>
        <begin position="1"/>
        <end position="52"/>
    </location>
</feature>
<dbReference type="CDD" id="cd00603">
    <property type="entry name" value="IPT_PCSR"/>
    <property type="match status" value="1"/>
</dbReference>
<dbReference type="InterPro" id="IPR019405">
    <property type="entry name" value="Lactonase_7-beta_prop"/>
</dbReference>
<dbReference type="InterPro" id="IPR011045">
    <property type="entry name" value="N2O_reductase_N"/>
</dbReference>
<protein>
    <submittedName>
        <fullName evidence="3">YVTN family beta-propeller protein</fullName>
    </submittedName>
</protein>
<dbReference type="Pfam" id="PF10282">
    <property type="entry name" value="Lactonase"/>
    <property type="match status" value="1"/>
</dbReference>
<reference evidence="3 4" key="1">
    <citation type="submission" date="2018-11" db="EMBL/GenBank/DDBJ databases">
        <title>Sequencing the genomes of 1000 actinobacteria strains.</title>
        <authorList>
            <person name="Klenk H.-P."/>
        </authorList>
    </citation>
    <scope>NUCLEOTIDE SEQUENCE [LARGE SCALE GENOMIC DNA]</scope>
    <source>
        <strain evidence="3 4">DSM 44254</strain>
    </source>
</reference>
<dbReference type="NCBIfam" id="TIGR02276">
    <property type="entry name" value="beta_rpt_yvtn"/>
    <property type="match status" value="5"/>
</dbReference>
<evidence type="ECO:0000259" key="2">
    <source>
        <dbReference type="SMART" id="SM00429"/>
    </source>
</evidence>
<comment type="caution">
    <text evidence="3">The sequence shown here is derived from an EMBL/GenBank/DDBJ whole genome shotgun (WGS) entry which is preliminary data.</text>
</comment>
<gene>
    <name evidence="3" type="ORF">EDD29_0824</name>
</gene>
<dbReference type="PANTHER" id="PTHR47197">
    <property type="entry name" value="PROTEIN NIRF"/>
    <property type="match status" value="1"/>
</dbReference>
<dbReference type="Proteomes" id="UP000272400">
    <property type="component" value="Unassembled WGS sequence"/>
</dbReference>
<dbReference type="InterPro" id="IPR015943">
    <property type="entry name" value="WD40/YVTN_repeat-like_dom_sf"/>
</dbReference>
<dbReference type="SUPFAM" id="SSF50974">
    <property type="entry name" value="Nitrous oxide reductase, N-terminal domain"/>
    <property type="match status" value="1"/>
</dbReference>